<reference evidence="2" key="1">
    <citation type="submission" date="2023-03" db="EMBL/GenBank/DDBJ databases">
        <title>Massive genome expansion in bonnet fungi (Mycena s.s.) driven by repeated elements and novel gene families across ecological guilds.</title>
        <authorList>
            <consortium name="Lawrence Berkeley National Laboratory"/>
            <person name="Harder C.B."/>
            <person name="Miyauchi S."/>
            <person name="Viragh M."/>
            <person name="Kuo A."/>
            <person name="Thoen E."/>
            <person name="Andreopoulos B."/>
            <person name="Lu D."/>
            <person name="Skrede I."/>
            <person name="Drula E."/>
            <person name="Henrissat B."/>
            <person name="Morin E."/>
            <person name="Kohler A."/>
            <person name="Barry K."/>
            <person name="LaButti K."/>
            <person name="Morin E."/>
            <person name="Salamov A."/>
            <person name="Lipzen A."/>
            <person name="Mereny Z."/>
            <person name="Hegedus B."/>
            <person name="Baldrian P."/>
            <person name="Stursova M."/>
            <person name="Weitz H."/>
            <person name="Taylor A."/>
            <person name="Grigoriev I.V."/>
            <person name="Nagy L.G."/>
            <person name="Martin F."/>
            <person name="Kauserud H."/>
        </authorList>
    </citation>
    <scope>NUCLEOTIDE SEQUENCE</scope>
    <source>
        <strain evidence="2">CBHHK173m</strain>
    </source>
</reference>
<dbReference type="AlphaFoldDB" id="A0AAD6U633"/>
<sequence length="441" mass="47321">MPHNVTFIIETTGGAPVFHLPCPLSSFSALAEAAQTNIEFIFRNHGGTPTFHVGGAEVGLIPERAWDIGTVVRGVMDARARAAGEEVVVKLEEGMPRVALKAKGKEREREGEEHANDERGEQSSNFATARPPQPAECSHRGEAAQGAQLSSLVTVRPPQRATDPDVRDTSAHAPSDLPLVARALTCEEADAVARGSLEADFANIIQNGREDFAYVCDPAQPPTRHLTPAEEAEWPRLWDALLHLDRVFSGPLRDTQALMRRCAAMEEAAARRGAVSRFFSCRAHRSGTVGRDTSKDKPNSFRVLLAASLATLPPSQPQGQQPTSQAARSSRTSDRLSQASQSQSQSQSQSTARIPAAPRTPSPDARAVVEIVRHALQPLRQAVSQGAFSPFLTLCQLFLALCSSSAPPSYHTHSPDSLSSCLLLPSPLASLPTSVSVLLPL</sequence>
<feature type="region of interest" description="Disordered" evidence="1">
    <location>
        <begin position="311"/>
        <end position="363"/>
    </location>
</feature>
<keyword evidence="3" id="KW-1185">Reference proteome</keyword>
<organism evidence="2 3">
    <name type="scientific">Mycena belliarum</name>
    <dbReference type="NCBI Taxonomy" id="1033014"/>
    <lineage>
        <taxon>Eukaryota</taxon>
        <taxon>Fungi</taxon>
        <taxon>Dikarya</taxon>
        <taxon>Basidiomycota</taxon>
        <taxon>Agaricomycotina</taxon>
        <taxon>Agaricomycetes</taxon>
        <taxon>Agaricomycetidae</taxon>
        <taxon>Agaricales</taxon>
        <taxon>Marasmiineae</taxon>
        <taxon>Mycenaceae</taxon>
        <taxon>Mycena</taxon>
    </lineage>
</organism>
<protein>
    <submittedName>
        <fullName evidence="2">Uncharacterized protein</fullName>
    </submittedName>
</protein>
<comment type="caution">
    <text evidence="2">The sequence shown here is derived from an EMBL/GenBank/DDBJ whole genome shotgun (WGS) entry which is preliminary data.</text>
</comment>
<evidence type="ECO:0000313" key="2">
    <source>
        <dbReference type="EMBL" id="KAJ7092333.1"/>
    </source>
</evidence>
<feature type="region of interest" description="Disordered" evidence="1">
    <location>
        <begin position="100"/>
        <end position="174"/>
    </location>
</feature>
<gene>
    <name evidence="2" type="ORF">B0H15DRAFT_833546</name>
</gene>
<proteinExistence type="predicted"/>
<evidence type="ECO:0000313" key="3">
    <source>
        <dbReference type="Proteomes" id="UP001222325"/>
    </source>
</evidence>
<name>A0AAD6U633_9AGAR</name>
<feature type="compositionally biased region" description="Low complexity" evidence="1">
    <location>
        <begin position="337"/>
        <end position="350"/>
    </location>
</feature>
<dbReference type="EMBL" id="JARJCN010000018">
    <property type="protein sequence ID" value="KAJ7092333.1"/>
    <property type="molecule type" value="Genomic_DNA"/>
</dbReference>
<evidence type="ECO:0000256" key="1">
    <source>
        <dbReference type="SAM" id="MobiDB-lite"/>
    </source>
</evidence>
<accession>A0AAD6U633</accession>
<dbReference type="Proteomes" id="UP001222325">
    <property type="component" value="Unassembled WGS sequence"/>
</dbReference>
<feature type="compositionally biased region" description="Low complexity" evidence="1">
    <location>
        <begin position="311"/>
        <end position="325"/>
    </location>
</feature>
<feature type="compositionally biased region" description="Basic and acidic residues" evidence="1">
    <location>
        <begin position="103"/>
        <end position="121"/>
    </location>
</feature>